<feature type="transmembrane region" description="Helical" evidence="1">
    <location>
        <begin position="272"/>
        <end position="296"/>
    </location>
</feature>
<accession>A0AAN6UCF9</accession>
<dbReference type="Proteomes" id="UP001304895">
    <property type="component" value="Unassembled WGS sequence"/>
</dbReference>
<evidence type="ECO:0000256" key="1">
    <source>
        <dbReference type="SAM" id="Phobius"/>
    </source>
</evidence>
<sequence length="336" mass="34708">MSTLGKNLVTLPDVQNQAKDGCGKAGDAVDNAVDKAGETVSNIGNGFRNTFGLRAKRAPASAGSALEGVCNKGAEAANKAVQLTADAINKAGGSIAHAIGIAEYYSVHIGVLCAGDYTPDFAAPDARPDIAACSPKFAAGQTDLAKKLDDEMQVGPFKFRLSDLDLVEGIQTAFDLIPRALVAMSYFFLVAAVALVAGFLTALAVLVLGLGFRPQLHGVQQMALLGGVGAVGLGWFLSLVGVVGLTVVAEKVKRAVNKDGGRFGMSAATSPAMYFLLWASLVCSTATLAALVFVWLRGRSADGSAVDEAYADKTLRRSGTSMEDSHGFYQEPVGGG</sequence>
<protein>
    <submittedName>
        <fullName evidence="2">Uncharacterized protein</fullName>
    </submittedName>
</protein>
<keyword evidence="1" id="KW-0472">Membrane</keyword>
<dbReference type="AlphaFoldDB" id="A0AAN6UCF9"/>
<feature type="transmembrane region" description="Helical" evidence="1">
    <location>
        <begin position="224"/>
        <end position="249"/>
    </location>
</feature>
<keyword evidence="1" id="KW-1133">Transmembrane helix</keyword>
<dbReference type="GO" id="GO:0051285">
    <property type="term" value="C:cell cortex of cell tip"/>
    <property type="evidence" value="ECO:0007669"/>
    <property type="project" value="TreeGrafter"/>
</dbReference>
<organism evidence="2 3">
    <name type="scientific">Trichocladium antarcticum</name>
    <dbReference type="NCBI Taxonomy" id="1450529"/>
    <lineage>
        <taxon>Eukaryota</taxon>
        <taxon>Fungi</taxon>
        <taxon>Dikarya</taxon>
        <taxon>Ascomycota</taxon>
        <taxon>Pezizomycotina</taxon>
        <taxon>Sordariomycetes</taxon>
        <taxon>Sordariomycetidae</taxon>
        <taxon>Sordariales</taxon>
        <taxon>Chaetomiaceae</taxon>
        <taxon>Trichocladium</taxon>
    </lineage>
</organism>
<evidence type="ECO:0000313" key="2">
    <source>
        <dbReference type="EMBL" id="KAK4130219.1"/>
    </source>
</evidence>
<dbReference type="PANTHER" id="PTHR28019">
    <property type="entry name" value="CELL MEMBRANE PROTEIN YLR413W-RELATED"/>
    <property type="match status" value="1"/>
</dbReference>
<reference evidence="2" key="2">
    <citation type="submission" date="2023-05" db="EMBL/GenBank/DDBJ databases">
        <authorList>
            <consortium name="Lawrence Berkeley National Laboratory"/>
            <person name="Steindorff A."/>
            <person name="Hensen N."/>
            <person name="Bonometti L."/>
            <person name="Westerberg I."/>
            <person name="Brannstrom I.O."/>
            <person name="Guillou S."/>
            <person name="Cros-Aarteil S."/>
            <person name="Calhoun S."/>
            <person name="Haridas S."/>
            <person name="Kuo A."/>
            <person name="Mondo S."/>
            <person name="Pangilinan J."/>
            <person name="Riley R."/>
            <person name="Labutti K."/>
            <person name="Andreopoulos B."/>
            <person name="Lipzen A."/>
            <person name="Chen C."/>
            <person name="Yanf M."/>
            <person name="Daum C."/>
            <person name="Ng V."/>
            <person name="Clum A."/>
            <person name="Ohm R."/>
            <person name="Martin F."/>
            <person name="Silar P."/>
            <person name="Natvig D."/>
            <person name="Lalanne C."/>
            <person name="Gautier V."/>
            <person name="Ament-Velasquez S.L."/>
            <person name="Kruys A."/>
            <person name="Hutchinson M.I."/>
            <person name="Powell A.J."/>
            <person name="Barry K."/>
            <person name="Miller A.N."/>
            <person name="Grigoriev I.V."/>
            <person name="Debuchy R."/>
            <person name="Gladieux P."/>
            <person name="Thoren M.H."/>
            <person name="Johannesson H."/>
        </authorList>
    </citation>
    <scope>NUCLEOTIDE SEQUENCE</scope>
    <source>
        <strain evidence="2">CBS 123565</strain>
    </source>
</reference>
<dbReference type="GO" id="GO:0031505">
    <property type="term" value="P:fungal-type cell wall organization"/>
    <property type="evidence" value="ECO:0007669"/>
    <property type="project" value="TreeGrafter"/>
</dbReference>
<feature type="transmembrane region" description="Helical" evidence="1">
    <location>
        <begin position="186"/>
        <end position="212"/>
    </location>
</feature>
<gene>
    <name evidence="2" type="ORF">BT67DRAFT_348194</name>
</gene>
<dbReference type="InterPro" id="IPR052413">
    <property type="entry name" value="SUR7_domain"/>
</dbReference>
<dbReference type="EMBL" id="MU853441">
    <property type="protein sequence ID" value="KAK4130219.1"/>
    <property type="molecule type" value="Genomic_DNA"/>
</dbReference>
<name>A0AAN6UCF9_9PEZI</name>
<comment type="caution">
    <text evidence="2">The sequence shown here is derived from an EMBL/GenBank/DDBJ whole genome shotgun (WGS) entry which is preliminary data.</text>
</comment>
<dbReference type="PANTHER" id="PTHR28019:SF7">
    <property type="entry name" value="SUR7 PROTEIN"/>
    <property type="match status" value="1"/>
</dbReference>
<keyword evidence="1" id="KW-0812">Transmembrane</keyword>
<feature type="non-terminal residue" evidence="2">
    <location>
        <position position="336"/>
    </location>
</feature>
<reference evidence="2" key="1">
    <citation type="journal article" date="2023" name="Mol. Phylogenet. Evol.">
        <title>Genome-scale phylogeny and comparative genomics of the fungal order Sordariales.</title>
        <authorList>
            <person name="Hensen N."/>
            <person name="Bonometti L."/>
            <person name="Westerberg I."/>
            <person name="Brannstrom I.O."/>
            <person name="Guillou S."/>
            <person name="Cros-Aarteil S."/>
            <person name="Calhoun S."/>
            <person name="Haridas S."/>
            <person name="Kuo A."/>
            <person name="Mondo S."/>
            <person name="Pangilinan J."/>
            <person name="Riley R."/>
            <person name="LaButti K."/>
            <person name="Andreopoulos B."/>
            <person name="Lipzen A."/>
            <person name="Chen C."/>
            <person name="Yan M."/>
            <person name="Daum C."/>
            <person name="Ng V."/>
            <person name="Clum A."/>
            <person name="Steindorff A."/>
            <person name="Ohm R.A."/>
            <person name="Martin F."/>
            <person name="Silar P."/>
            <person name="Natvig D.O."/>
            <person name="Lalanne C."/>
            <person name="Gautier V."/>
            <person name="Ament-Velasquez S.L."/>
            <person name="Kruys A."/>
            <person name="Hutchinson M.I."/>
            <person name="Powell A.J."/>
            <person name="Barry K."/>
            <person name="Miller A.N."/>
            <person name="Grigoriev I.V."/>
            <person name="Debuchy R."/>
            <person name="Gladieux P."/>
            <person name="Hiltunen Thoren M."/>
            <person name="Johannesson H."/>
        </authorList>
    </citation>
    <scope>NUCLEOTIDE SEQUENCE</scope>
    <source>
        <strain evidence="2">CBS 123565</strain>
    </source>
</reference>
<proteinExistence type="predicted"/>
<keyword evidence="3" id="KW-1185">Reference proteome</keyword>
<dbReference type="GO" id="GO:0005886">
    <property type="term" value="C:plasma membrane"/>
    <property type="evidence" value="ECO:0007669"/>
    <property type="project" value="TreeGrafter"/>
</dbReference>
<evidence type="ECO:0000313" key="3">
    <source>
        <dbReference type="Proteomes" id="UP001304895"/>
    </source>
</evidence>